<dbReference type="Proteomes" id="UP000315440">
    <property type="component" value="Unassembled WGS sequence"/>
</dbReference>
<keyword evidence="2" id="KW-1185">Reference proteome</keyword>
<accession>A0A5C5ZQ90</accession>
<proteinExistence type="predicted"/>
<sequence length="155" mass="16312">MKKRLMPQQILQPSRRGLTVGMLFLGGAFLFAADAQAVGRWNLPTSSNQWWGFGYGPGYHAPMVLGPSYKAKVAGQGVERMQTPMSPPAHAPSRVFYGNQSGYGGAADFGPTLGVIESPPAYHQAPAYGRPLSYGVAPPQAAATLAEPVATPPGN</sequence>
<evidence type="ECO:0000313" key="2">
    <source>
        <dbReference type="Proteomes" id="UP000315440"/>
    </source>
</evidence>
<protein>
    <submittedName>
        <fullName evidence="1">Uncharacterized protein</fullName>
    </submittedName>
</protein>
<comment type="caution">
    <text evidence="1">The sequence shown here is derived from an EMBL/GenBank/DDBJ whole genome shotgun (WGS) entry which is preliminary data.</text>
</comment>
<gene>
    <name evidence="1" type="ORF">Mal64_00260</name>
</gene>
<dbReference type="AlphaFoldDB" id="A0A5C5ZQ90"/>
<dbReference type="RefSeq" id="WP_146395480.1">
    <property type="nucleotide sequence ID" value="NZ_SJPQ01000001.1"/>
</dbReference>
<organism evidence="1 2">
    <name type="scientific">Pseudobythopirellula maris</name>
    <dbReference type="NCBI Taxonomy" id="2527991"/>
    <lineage>
        <taxon>Bacteria</taxon>
        <taxon>Pseudomonadati</taxon>
        <taxon>Planctomycetota</taxon>
        <taxon>Planctomycetia</taxon>
        <taxon>Pirellulales</taxon>
        <taxon>Lacipirellulaceae</taxon>
        <taxon>Pseudobythopirellula</taxon>
    </lineage>
</organism>
<dbReference type="OrthoDB" id="292791at2"/>
<reference evidence="1 2" key="1">
    <citation type="submission" date="2019-02" db="EMBL/GenBank/DDBJ databases">
        <title>Deep-cultivation of Planctomycetes and their phenomic and genomic characterization uncovers novel biology.</title>
        <authorList>
            <person name="Wiegand S."/>
            <person name="Jogler M."/>
            <person name="Boedeker C."/>
            <person name="Pinto D."/>
            <person name="Vollmers J."/>
            <person name="Rivas-Marin E."/>
            <person name="Kohn T."/>
            <person name="Peeters S.H."/>
            <person name="Heuer A."/>
            <person name="Rast P."/>
            <person name="Oberbeckmann S."/>
            <person name="Bunk B."/>
            <person name="Jeske O."/>
            <person name="Meyerdierks A."/>
            <person name="Storesund J.E."/>
            <person name="Kallscheuer N."/>
            <person name="Luecker S."/>
            <person name="Lage O.M."/>
            <person name="Pohl T."/>
            <person name="Merkel B.J."/>
            <person name="Hornburger P."/>
            <person name="Mueller R.-W."/>
            <person name="Bruemmer F."/>
            <person name="Labrenz M."/>
            <person name="Spormann A.M."/>
            <person name="Op Den Camp H."/>
            <person name="Overmann J."/>
            <person name="Amann R."/>
            <person name="Jetten M.S.M."/>
            <person name="Mascher T."/>
            <person name="Medema M.H."/>
            <person name="Devos D.P."/>
            <person name="Kaster A.-K."/>
            <person name="Ovreas L."/>
            <person name="Rohde M."/>
            <person name="Galperin M.Y."/>
            <person name="Jogler C."/>
        </authorList>
    </citation>
    <scope>NUCLEOTIDE SEQUENCE [LARGE SCALE GENOMIC DNA]</scope>
    <source>
        <strain evidence="1 2">Mal64</strain>
    </source>
</reference>
<name>A0A5C5ZQ90_9BACT</name>
<evidence type="ECO:0000313" key="1">
    <source>
        <dbReference type="EMBL" id="TWT89649.1"/>
    </source>
</evidence>
<dbReference type="EMBL" id="SJPQ01000001">
    <property type="protein sequence ID" value="TWT89649.1"/>
    <property type="molecule type" value="Genomic_DNA"/>
</dbReference>